<feature type="compositionally biased region" description="Basic and acidic residues" evidence="1">
    <location>
        <begin position="43"/>
        <end position="54"/>
    </location>
</feature>
<dbReference type="Proteomes" id="UP000799770">
    <property type="component" value="Unassembled WGS sequence"/>
</dbReference>
<feature type="compositionally biased region" description="Acidic residues" evidence="1">
    <location>
        <begin position="33"/>
        <end position="42"/>
    </location>
</feature>
<organism evidence="2 3">
    <name type="scientific">Lophiotrema nucula</name>
    <dbReference type="NCBI Taxonomy" id="690887"/>
    <lineage>
        <taxon>Eukaryota</taxon>
        <taxon>Fungi</taxon>
        <taxon>Dikarya</taxon>
        <taxon>Ascomycota</taxon>
        <taxon>Pezizomycotina</taxon>
        <taxon>Dothideomycetes</taxon>
        <taxon>Pleosporomycetidae</taxon>
        <taxon>Pleosporales</taxon>
        <taxon>Lophiotremataceae</taxon>
        <taxon>Lophiotrema</taxon>
    </lineage>
</organism>
<feature type="compositionally biased region" description="Acidic residues" evidence="1">
    <location>
        <begin position="63"/>
        <end position="74"/>
    </location>
</feature>
<accession>A0A6A5YWN1</accession>
<proteinExistence type="predicted"/>
<reference evidence="2" key="1">
    <citation type="journal article" date="2020" name="Stud. Mycol.">
        <title>101 Dothideomycetes genomes: a test case for predicting lifestyles and emergence of pathogens.</title>
        <authorList>
            <person name="Haridas S."/>
            <person name="Albert R."/>
            <person name="Binder M."/>
            <person name="Bloem J."/>
            <person name="Labutti K."/>
            <person name="Salamov A."/>
            <person name="Andreopoulos B."/>
            <person name="Baker S."/>
            <person name="Barry K."/>
            <person name="Bills G."/>
            <person name="Bluhm B."/>
            <person name="Cannon C."/>
            <person name="Castanera R."/>
            <person name="Culley D."/>
            <person name="Daum C."/>
            <person name="Ezra D."/>
            <person name="Gonzalez J."/>
            <person name="Henrissat B."/>
            <person name="Kuo A."/>
            <person name="Liang C."/>
            <person name="Lipzen A."/>
            <person name="Lutzoni F."/>
            <person name="Magnuson J."/>
            <person name="Mondo S."/>
            <person name="Nolan M."/>
            <person name="Ohm R."/>
            <person name="Pangilinan J."/>
            <person name="Park H.-J."/>
            <person name="Ramirez L."/>
            <person name="Alfaro M."/>
            <person name="Sun H."/>
            <person name="Tritt A."/>
            <person name="Yoshinaga Y."/>
            <person name="Zwiers L.-H."/>
            <person name="Turgeon B."/>
            <person name="Goodwin S."/>
            <person name="Spatafora J."/>
            <person name="Crous P."/>
            <person name="Grigoriev I."/>
        </authorList>
    </citation>
    <scope>NUCLEOTIDE SEQUENCE</scope>
    <source>
        <strain evidence="2">CBS 627.86</strain>
    </source>
</reference>
<evidence type="ECO:0000256" key="1">
    <source>
        <dbReference type="SAM" id="MobiDB-lite"/>
    </source>
</evidence>
<evidence type="ECO:0000313" key="3">
    <source>
        <dbReference type="Proteomes" id="UP000799770"/>
    </source>
</evidence>
<dbReference type="AlphaFoldDB" id="A0A6A5YWN1"/>
<feature type="region of interest" description="Disordered" evidence="1">
    <location>
        <begin position="1"/>
        <end position="123"/>
    </location>
</feature>
<gene>
    <name evidence="2" type="ORF">BDV96DRAFT_650659</name>
</gene>
<sequence>MPPPLQIPPSRARRQFAARLAQRKALLEATREQEEDPEAGLNEDERKRSKRDGQGKFSGIFEGIDDDEEEDEGGEGSSSGEEGVEGEGDRDGGDGGGKLLGKGVVEVPGDMGYDEEAVGKADL</sequence>
<name>A0A6A5YWN1_9PLEO</name>
<protein>
    <submittedName>
        <fullName evidence="2">Uncharacterized protein</fullName>
    </submittedName>
</protein>
<evidence type="ECO:0000313" key="2">
    <source>
        <dbReference type="EMBL" id="KAF2110541.1"/>
    </source>
</evidence>
<keyword evidence="3" id="KW-1185">Reference proteome</keyword>
<dbReference type="EMBL" id="ML977337">
    <property type="protein sequence ID" value="KAF2110541.1"/>
    <property type="molecule type" value="Genomic_DNA"/>
</dbReference>